<evidence type="ECO:0000313" key="2">
    <source>
        <dbReference type="Proteomes" id="UP000187406"/>
    </source>
</evidence>
<keyword evidence="2" id="KW-1185">Reference proteome</keyword>
<dbReference type="Gene3D" id="2.40.70.10">
    <property type="entry name" value="Acid Proteases"/>
    <property type="match status" value="1"/>
</dbReference>
<proteinExistence type="predicted"/>
<dbReference type="InParanoid" id="A0A1Q3C7B3"/>
<sequence>MTAFGPNNRPMTDLVIFFSNTDFNGVQTPHGDAIVITLTVANFEVERVLIDNGSSAGILYHDVLEKLNLGSDRLKSVDSPLYGFLGEPIHVEGAIKLLVTVGIAPCQSTIMVKFLTLKLPSAYNMIIGRPSLNALGAIVLTFHMKLMFLASSGVGVACGDQKMAGQCYLTALRPKTNESLQIGISDLRFHH</sequence>
<dbReference type="PANTHER" id="PTHR33240">
    <property type="entry name" value="OS08G0508500 PROTEIN"/>
    <property type="match status" value="1"/>
</dbReference>
<dbReference type="InterPro" id="IPR021109">
    <property type="entry name" value="Peptidase_aspartic_dom_sf"/>
</dbReference>
<dbReference type="OrthoDB" id="1434300at2759"/>
<dbReference type="Proteomes" id="UP000187406">
    <property type="component" value="Unassembled WGS sequence"/>
</dbReference>
<gene>
    <name evidence="1" type="ORF">CFOL_v3_19642</name>
</gene>
<protein>
    <recommendedName>
        <fullName evidence="3">RVP_2 domain-containing protein</fullName>
    </recommendedName>
</protein>
<dbReference type="CDD" id="cd00303">
    <property type="entry name" value="retropepsin_like"/>
    <property type="match status" value="1"/>
</dbReference>
<organism evidence="1 2">
    <name type="scientific">Cephalotus follicularis</name>
    <name type="common">Albany pitcher plant</name>
    <dbReference type="NCBI Taxonomy" id="3775"/>
    <lineage>
        <taxon>Eukaryota</taxon>
        <taxon>Viridiplantae</taxon>
        <taxon>Streptophyta</taxon>
        <taxon>Embryophyta</taxon>
        <taxon>Tracheophyta</taxon>
        <taxon>Spermatophyta</taxon>
        <taxon>Magnoliopsida</taxon>
        <taxon>eudicotyledons</taxon>
        <taxon>Gunneridae</taxon>
        <taxon>Pentapetalae</taxon>
        <taxon>rosids</taxon>
        <taxon>fabids</taxon>
        <taxon>Oxalidales</taxon>
        <taxon>Cephalotaceae</taxon>
        <taxon>Cephalotus</taxon>
    </lineage>
</organism>
<name>A0A1Q3C7B3_CEPFO</name>
<reference evidence="2" key="1">
    <citation type="submission" date="2016-04" db="EMBL/GenBank/DDBJ databases">
        <title>Cephalotus genome sequencing.</title>
        <authorList>
            <person name="Fukushima K."/>
            <person name="Hasebe M."/>
            <person name="Fang X."/>
        </authorList>
    </citation>
    <scope>NUCLEOTIDE SEQUENCE [LARGE SCALE GENOMIC DNA]</scope>
    <source>
        <strain evidence="2">cv. St1</strain>
    </source>
</reference>
<evidence type="ECO:0000313" key="1">
    <source>
        <dbReference type="EMBL" id="GAV76167.1"/>
    </source>
</evidence>
<dbReference type="PANTHER" id="PTHR33240:SF15">
    <property type="entry name" value="GAG-PRO-LIKE PROTEIN"/>
    <property type="match status" value="1"/>
</dbReference>
<accession>A0A1Q3C7B3</accession>
<dbReference type="EMBL" id="BDDD01001455">
    <property type="protein sequence ID" value="GAV76167.1"/>
    <property type="molecule type" value="Genomic_DNA"/>
</dbReference>
<comment type="caution">
    <text evidence="1">The sequence shown here is derived from an EMBL/GenBank/DDBJ whole genome shotgun (WGS) entry which is preliminary data.</text>
</comment>
<evidence type="ECO:0008006" key="3">
    <source>
        <dbReference type="Google" id="ProtNLM"/>
    </source>
</evidence>
<dbReference type="AlphaFoldDB" id="A0A1Q3C7B3"/>